<proteinExistence type="inferred from homology"/>
<dbReference type="Proteomes" id="UP000663852">
    <property type="component" value="Unassembled WGS sequence"/>
</dbReference>
<evidence type="ECO:0000256" key="4">
    <source>
        <dbReference type="ARBA" id="ARBA00009567"/>
    </source>
</evidence>
<dbReference type="Proteomes" id="UP000663828">
    <property type="component" value="Unassembled WGS sequence"/>
</dbReference>
<evidence type="ECO:0000313" key="10">
    <source>
        <dbReference type="EMBL" id="CAF1234928.1"/>
    </source>
</evidence>
<evidence type="ECO:0000256" key="1">
    <source>
        <dbReference type="ARBA" id="ARBA00004123"/>
    </source>
</evidence>
<keyword evidence="6" id="KW-0963">Cytoplasm</keyword>
<keyword evidence="8" id="KW-0539">Nucleus</keyword>
<evidence type="ECO:0000313" key="9">
    <source>
        <dbReference type="EMBL" id="CAF1035944.1"/>
    </source>
</evidence>
<gene>
    <name evidence="10" type="ORF">EDS130_LOCUS27137</name>
    <name evidence="9" type="ORF">XAT740_LOCUS15003</name>
</gene>
<dbReference type="GO" id="GO:0000049">
    <property type="term" value="F:tRNA binding"/>
    <property type="evidence" value="ECO:0007669"/>
    <property type="project" value="TreeGrafter"/>
</dbReference>
<name>A0A814JBC5_ADIRI</name>
<comment type="subcellular location">
    <subcellularLocation>
        <location evidence="2">Cytoplasm</location>
    </subcellularLocation>
    <subcellularLocation>
        <location evidence="1">Nucleus</location>
    </subcellularLocation>
</comment>
<dbReference type="AlphaFoldDB" id="A0A814JBC5"/>
<dbReference type="PANTHER" id="PTHR15641:SF1">
    <property type="entry name" value="ELONGATOR COMPLEX PROTEIN 5"/>
    <property type="match status" value="1"/>
</dbReference>
<organism evidence="9 11">
    <name type="scientific">Adineta ricciae</name>
    <name type="common">Rotifer</name>
    <dbReference type="NCBI Taxonomy" id="249248"/>
    <lineage>
        <taxon>Eukaryota</taxon>
        <taxon>Metazoa</taxon>
        <taxon>Spiralia</taxon>
        <taxon>Gnathifera</taxon>
        <taxon>Rotifera</taxon>
        <taxon>Eurotatoria</taxon>
        <taxon>Bdelloidea</taxon>
        <taxon>Adinetida</taxon>
        <taxon>Adinetidae</taxon>
        <taxon>Adineta</taxon>
    </lineage>
</organism>
<dbReference type="GO" id="GO:0005634">
    <property type="term" value="C:nucleus"/>
    <property type="evidence" value="ECO:0007669"/>
    <property type="project" value="UniProtKB-SubCell"/>
</dbReference>
<accession>A0A814JBC5</accession>
<evidence type="ECO:0000256" key="7">
    <source>
        <dbReference type="ARBA" id="ARBA00022694"/>
    </source>
</evidence>
<evidence type="ECO:0000313" key="11">
    <source>
        <dbReference type="Proteomes" id="UP000663828"/>
    </source>
</evidence>
<comment type="caution">
    <text evidence="9">The sequence shown here is derived from an EMBL/GenBank/DDBJ whole genome shotgun (WGS) entry which is preliminary data.</text>
</comment>
<dbReference type="OrthoDB" id="166907at2759"/>
<dbReference type="PANTHER" id="PTHR15641">
    <property type="entry name" value="ELONGATOR COMPLEX PROTEIN 5"/>
    <property type="match status" value="1"/>
</dbReference>
<evidence type="ECO:0000256" key="3">
    <source>
        <dbReference type="ARBA" id="ARBA00005043"/>
    </source>
</evidence>
<reference evidence="9" key="1">
    <citation type="submission" date="2021-02" db="EMBL/GenBank/DDBJ databases">
        <authorList>
            <person name="Nowell W R."/>
        </authorList>
    </citation>
    <scope>NUCLEOTIDE SEQUENCE</scope>
</reference>
<keyword evidence="11" id="KW-1185">Reference proteome</keyword>
<evidence type="ECO:0000256" key="6">
    <source>
        <dbReference type="ARBA" id="ARBA00022490"/>
    </source>
</evidence>
<dbReference type="InterPro" id="IPR019519">
    <property type="entry name" value="Elp5"/>
</dbReference>
<dbReference type="GO" id="GO:0002098">
    <property type="term" value="P:tRNA wobble uridine modification"/>
    <property type="evidence" value="ECO:0007669"/>
    <property type="project" value="InterPro"/>
</dbReference>
<protein>
    <recommendedName>
        <fullName evidence="5">Elongator complex protein 5</fullName>
    </recommendedName>
</protein>
<comment type="similarity">
    <text evidence="4">Belongs to the ELP5 family.</text>
</comment>
<dbReference type="EMBL" id="CAJNOR010000916">
    <property type="protein sequence ID" value="CAF1035944.1"/>
    <property type="molecule type" value="Genomic_DNA"/>
</dbReference>
<sequence length="284" mass="32219">MLSSRLNNQLKPSLVLIIDETPSNSSLGFQFACAYACETLNKFSNVNVFLTEHDESTWFQSHVFAHRPELKSKMHVIDIFDEIHSKKSIDECLKITEEKDLIVIECLPWLLLRTSEGSLFRILNNWSKTSMVMAVVPANCLDENSSLKNLIAISHVTVRVKTATKLEVIEAKIEQRSRTSVNTIKTSLTFSIDSQLNVINLREEKLSNRKSKSTTNADGSSKTDVTANLTFNLRLKDDELAAKNNLVLPYTKQHMQTSNDGCTIHYSYDKEDDIDEDEDDDLDL</sequence>
<evidence type="ECO:0000256" key="2">
    <source>
        <dbReference type="ARBA" id="ARBA00004496"/>
    </source>
</evidence>
<evidence type="ECO:0000256" key="8">
    <source>
        <dbReference type="ARBA" id="ARBA00023242"/>
    </source>
</evidence>
<dbReference type="EMBL" id="CAJNOJ010000169">
    <property type="protein sequence ID" value="CAF1234928.1"/>
    <property type="molecule type" value="Genomic_DNA"/>
</dbReference>
<comment type="pathway">
    <text evidence="3">tRNA modification; 5-methoxycarbonylmethyl-2-thiouridine-tRNA biosynthesis.</text>
</comment>
<dbReference type="GO" id="GO:0005829">
    <property type="term" value="C:cytosol"/>
    <property type="evidence" value="ECO:0007669"/>
    <property type="project" value="TreeGrafter"/>
</dbReference>
<keyword evidence="7" id="KW-0819">tRNA processing</keyword>
<evidence type="ECO:0000256" key="5">
    <source>
        <dbReference type="ARBA" id="ARBA00020264"/>
    </source>
</evidence>
<dbReference type="GO" id="GO:0033588">
    <property type="term" value="C:elongator holoenzyme complex"/>
    <property type="evidence" value="ECO:0007669"/>
    <property type="project" value="InterPro"/>
</dbReference>
<dbReference type="UniPathway" id="UPA00988"/>